<comment type="caution">
    <text evidence="5">The sequence shown here is derived from an EMBL/GenBank/DDBJ whole genome shotgun (WGS) entry which is preliminary data.</text>
</comment>
<evidence type="ECO:0000256" key="2">
    <source>
        <dbReference type="SAM" id="MobiDB-lite"/>
    </source>
</evidence>
<feature type="region of interest" description="Disordered" evidence="2">
    <location>
        <begin position="35"/>
        <end position="82"/>
    </location>
</feature>
<dbReference type="Proteomes" id="UP001201812">
    <property type="component" value="Unassembled WGS sequence"/>
</dbReference>
<keyword evidence="6" id="KW-1185">Reference proteome</keyword>
<feature type="domain" description="MSP" evidence="4">
    <location>
        <begin position="85"/>
        <end position="207"/>
    </location>
</feature>
<feature type="compositionally biased region" description="Basic and acidic residues" evidence="2">
    <location>
        <begin position="73"/>
        <end position="82"/>
    </location>
</feature>
<protein>
    <recommendedName>
        <fullName evidence="1">Major sperm protein</fullName>
    </recommendedName>
</protein>
<dbReference type="InterPro" id="IPR053012">
    <property type="entry name" value="ER-organelle_contact"/>
</dbReference>
<accession>A0AAD4N1D2</accession>
<proteinExistence type="predicted"/>
<dbReference type="PANTHER" id="PTHR46384">
    <property type="entry name" value="MOTILE SPERM DOMAIN-CONTAINING PROTEIN 2"/>
    <property type="match status" value="1"/>
</dbReference>
<feature type="compositionally biased region" description="Low complexity" evidence="2">
    <location>
        <begin position="40"/>
        <end position="52"/>
    </location>
</feature>
<dbReference type="InterPro" id="IPR013783">
    <property type="entry name" value="Ig-like_fold"/>
</dbReference>
<keyword evidence="3" id="KW-1133">Transmembrane helix</keyword>
<dbReference type="InterPro" id="IPR008962">
    <property type="entry name" value="PapD-like_sf"/>
</dbReference>
<dbReference type="GO" id="GO:0140284">
    <property type="term" value="C:endoplasmic reticulum-endosome membrane contact site"/>
    <property type="evidence" value="ECO:0007669"/>
    <property type="project" value="TreeGrafter"/>
</dbReference>
<dbReference type="AlphaFoldDB" id="A0AAD4N1D2"/>
<reference evidence="5" key="1">
    <citation type="submission" date="2022-01" db="EMBL/GenBank/DDBJ databases">
        <title>Genome Sequence Resource for Two Populations of Ditylenchus destructor, the Migratory Endoparasitic Phytonematode.</title>
        <authorList>
            <person name="Zhang H."/>
            <person name="Lin R."/>
            <person name="Xie B."/>
        </authorList>
    </citation>
    <scope>NUCLEOTIDE SEQUENCE</scope>
    <source>
        <strain evidence="5">BazhouSP</strain>
    </source>
</reference>
<keyword evidence="1" id="KW-0206">Cytoskeleton</keyword>
<dbReference type="PROSITE" id="PS50202">
    <property type="entry name" value="MSP"/>
    <property type="match status" value="1"/>
</dbReference>
<gene>
    <name evidence="5" type="ORF">DdX_10710</name>
</gene>
<dbReference type="Pfam" id="PF00635">
    <property type="entry name" value="Motile_Sperm"/>
    <property type="match status" value="1"/>
</dbReference>
<dbReference type="InterPro" id="IPR000535">
    <property type="entry name" value="MSP_dom"/>
</dbReference>
<dbReference type="SUPFAM" id="SSF49354">
    <property type="entry name" value="PapD-like"/>
    <property type="match status" value="1"/>
</dbReference>
<organism evidence="5 6">
    <name type="scientific">Ditylenchus destructor</name>
    <dbReference type="NCBI Taxonomy" id="166010"/>
    <lineage>
        <taxon>Eukaryota</taxon>
        <taxon>Metazoa</taxon>
        <taxon>Ecdysozoa</taxon>
        <taxon>Nematoda</taxon>
        <taxon>Chromadorea</taxon>
        <taxon>Rhabditida</taxon>
        <taxon>Tylenchina</taxon>
        <taxon>Tylenchomorpha</taxon>
        <taxon>Sphaerularioidea</taxon>
        <taxon>Anguinidae</taxon>
        <taxon>Anguininae</taxon>
        <taxon>Ditylenchus</taxon>
    </lineage>
</organism>
<dbReference type="EMBL" id="JAKKPZ010000026">
    <property type="protein sequence ID" value="KAI1710352.1"/>
    <property type="molecule type" value="Genomic_DNA"/>
</dbReference>
<evidence type="ECO:0000256" key="3">
    <source>
        <dbReference type="SAM" id="Phobius"/>
    </source>
</evidence>
<name>A0AAD4N1D2_9BILA</name>
<feature type="transmembrane region" description="Helical" evidence="3">
    <location>
        <begin position="255"/>
        <end position="275"/>
    </location>
</feature>
<evidence type="ECO:0000256" key="1">
    <source>
        <dbReference type="RuleBase" id="RU003425"/>
    </source>
</evidence>
<comment type="function">
    <text evidence="1">Central component in molecular interactions underlying sperm crawling. Forms an extensive filament system that extends from sperm villipoda, along the leading edge of the pseudopod.</text>
</comment>
<keyword evidence="3" id="KW-0812">Transmembrane</keyword>
<dbReference type="GO" id="GO:0012505">
    <property type="term" value="C:endomembrane system"/>
    <property type="evidence" value="ECO:0007669"/>
    <property type="project" value="TreeGrafter"/>
</dbReference>
<sequence>MDNTVDVEVVNGDGTKVNITVPAATKRVVSFKDDDEHFTSPEASSSSEVTSPGRAHISSTASSISEDNDDNNEFGRDQSAKENRFLEIVPSDELTLLPYPNGNSNSSHLSGILTVQNRRPDANVLFKVKTTSPEKFRVRPSIGTIGPGGVQTIQITLQKEYRNSFRAERFLLVAVSTSEPNIKEFNRIYGEALEGDKMQAKIGCRITDSSKKKEENVSNSTNEKPTIKKDLAVLLAERELSMHRQMNDIRQQLSLLKIVVLFLILFQVFSFIFLLTQMDWFAAERHQQAAKPSAKNVEL</sequence>
<keyword evidence="1" id="KW-0963">Cytoplasm</keyword>
<dbReference type="Gene3D" id="2.60.40.10">
    <property type="entry name" value="Immunoglobulins"/>
    <property type="match status" value="1"/>
</dbReference>
<dbReference type="PANTHER" id="PTHR46384:SF1">
    <property type="entry name" value="MOTILE SPERM DOMAIN-CONTAINING PROTEIN 2"/>
    <property type="match status" value="1"/>
</dbReference>
<evidence type="ECO:0000313" key="5">
    <source>
        <dbReference type="EMBL" id="KAI1710352.1"/>
    </source>
</evidence>
<evidence type="ECO:0000259" key="4">
    <source>
        <dbReference type="PROSITE" id="PS50202"/>
    </source>
</evidence>
<keyword evidence="3" id="KW-0472">Membrane</keyword>
<evidence type="ECO:0000313" key="6">
    <source>
        <dbReference type="Proteomes" id="UP001201812"/>
    </source>
</evidence>